<reference evidence="4" key="1">
    <citation type="submission" date="2025-08" db="UniProtKB">
        <authorList>
            <consortium name="Ensembl"/>
        </authorList>
    </citation>
    <scope>IDENTIFICATION</scope>
</reference>
<protein>
    <submittedName>
        <fullName evidence="4">Uncharacterized protein</fullName>
    </submittedName>
</protein>
<proteinExistence type="predicted"/>
<evidence type="ECO:0000313" key="4">
    <source>
        <dbReference type="Ensembl" id="ENSEBUP00000025789.1"/>
    </source>
</evidence>
<dbReference type="PANTHER" id="PTHR16207:SF11">
    <property type="entry name" value="SET DOMAIN-CONTAINING PROTEIN"/>
    <property type="match status" value="1"/>
</dbReference>
<feature type="region of interest" description="Disordered" evidence="1">
    <location>
        <begin position="475"/>
        <end position="506"/>
    </location>
</feature>
<dbReference type="Pfam" id="PF23314">
    <property type="entry name" value="TASOR_alpha-beta"/>
    <property type="match status" value="1"/>
</dbReference>
<feature type="compositionally biased region" description="Polar residues" evidence="1">
    <location>
        <begin position="141"/>
        <end position="158"/>
    </location>
</feature>
<dbReference type="GO" id="GO:0045814">
    <property type="term" value="P:negative regulation of gene expression, epigenetic"/>
    <property type="evidence" value="ECO:0007669"/>
    <property type="project" value="InterPro"/>
</dbReference>
<dbReference type="GO" id="GO:0005654">
    <property type="term" value="C:nucleoplasm"/>
    <property type="evidence" value="ECO:0007669"/>
    <property type="project" value="TreeGrafter"/>
</dbReference>
<accession>A0A8C4R6V2</accession>
<feature type="region of interest" description="Disordered" evidence="1">
    <location>
        <begin position="904"/>
        <end position="927"/>
    </location>
</feature>
<feature type="compositionally biased region" description="Pro residues" evidence="1">
    <location>
        <begin position="1147"/>
        <end position="1249"/>
    </location>
</feature>
<feature type="region of interest" description="Disordered" evidence="1">
    <location>
        <begin position="1136"/>
        <end position="1302"/>
    </location>
</feature>
<feature type="compositionally biased region" description="Pro residues" evidence="1">
    <location>
        <begin position="1264"/>
        <end position="1286"/>
    </location>
</feature>
<evidence type="ECO:0000256" key="1">
    <source>
        <dbReference type="SAM" id="MobiDB-lite"/>
    </source>
</evidence>
<evidence type="ECO:0000259" key="2">
    <source>
        <dbReference type="Pfam" id="PF23314"/>
    </source>
</evidence>
<reference evidence="4" key="2">
    <citation type="submission" date="2025-09" db="UniProtKB">
        <authorList>
            <consortium name="Ensembl"/>
        </authorList>
    </citation>
    <scope>IDENTIFICATION</scope>
</reference>
<evidence type="ECO:0000259" key="3">
    <source>
        <dbReference type="Pfam" id="PF24630"/>
    </source>
</evidence>
<feature type="domain" description="TASOR PIN" evidence="3">
    <location>
        <begin position="669"/>
        <end position="807"/>
    </location>
</feature>
<feature type="compositionally biased region" description="Low complexity" evidence="1">
    <location>
        <begin position="88"/>
        <end position="100"/>
    </location>
</feature>
<dbReference type="Ensembl" id="ENSEBUT00000026366.1">
    <property type="protein sequence ID" value="ENSEBUP00000025789.1"/>
    <property type="gene ID" value="ENSEBUG00000015890.1"/>
</dbReference>
<feature type="compositionally biased region" description="Basic and acidic residues" evidence="1">
    <location>
        <begin position="475"/>
        <end position="497"/>
    </location>
</feature>
<feature type="region of interest" description="Disordered" evidence="1">
    <location>
        <begin position="259"/>
        <end position="291"/>
    </location>
</feature>
<evidence type="ECO:0000313" key="5">
    <source>
        <dbReference type="Proteomes" id="UP000694388"/>
    </source>
</evidence>
<dbReference type="Proteomes" id="UP000694388">
    <property type="component" value="Unplaced"/>
</dbReference>
<feature type="compositionally biased region" description="Basic and acidic residues" evidence="1">
    <location>
        <begin position="129"/>
        <end position="140"/>
    </location>
</feature>
<feature type="region of interest" description="Disordered" evidence="1">
    <location>
        <begin position="88"/>
        <end position="163"/>
    </location>
</feature>
<feature type="domain" description="TASOR alpha/beta" evidence="2">
    <location>
        <begin position="573"/>
        <end position="665"/>
    </location>
</feature>
<keyword evidence="5" id="KW-1185">Reference proteome</keyword>
<name>A0A8C4R6V2_EPTBU</name>
<dbReference type="PANTHER" id="PTHR16207">
    <property type="entry name" value="SET DOMAIN-CONTAINING PROTEIN"/>
    <property type="match status" value="1"/>
</dbReference>
<sequence length="1440" mass="158260">MIEKLGELPMRYALHWNGNYDFNLDCADLSTQPELCVLRSLHGGRVADYEESHAERSRLLSVRAVIHQNLKSKGSRSPLLRLISIQSSSKKQQLEQSNSSPKSTDNCPSVEEQASKDMPVIGASSPLLEDSHGSPKKHEQCTTSDKSLSQSEETQRCSSVGGAVMDHKRVNGNHLFKDNVQKSIDVISTRQTLSHTKQAMSSVEHSEVVSDKFRDAESLRQIKNGISGVTPHCQNQDSLRKTTRTNSCIYVTVNVDRSQENELGEGNPPAYPERRKQTSHSTFRRDSEPETDGYVSDLIRSVLKKTTLSERRHASFATHIIKELAQGLGKIVDEVLSPVDSGTETLVIDSGTSPNASRLPSSICKPVEISPLEPLHLPPSPRPTDFASIDTVATNCLTTFVKDLKKLVRGTNGTAEAVVFHVQCKNVKAVKPEAEALIPPTSLVMPVKRQQSYTLSDKKNVVLPLDDANPASRAALEDSYRTPNKDQSKGQAHKEPGEAGISVSTPKEEGILSARGLLDNQYSHNNWTSHMKNMDGLHLKEVKDGCNLETLPPGDRKLQEVLKFIMHKGHNTPDSFYLHGFDEDPALTFTKNYLMTEGLEEIGADGLEEICGSNRSTFIIIARASMMRTLHKIPHLIALKSTPLVQFVSVATLEDIQRHALEEFFYLGGILISDDSAFDSAIRTGVADEFLAFLETIGSSGWVWKIHCKVLQDLDHVSRKHHKWKDILCAIVNLESLGLVEYLPYHSCDHQPQTCLDYLPCAIKLQAECSENRHVVFLTDKVNESLQRFAEVGVAVSSVKKFIHDFNIITGTSAAARLMSPVVRYDDASSSIQLESHQTTRYNKSKAKLQSKDHSEVETKCNKDGFCPPKNFDKKVRELGRSVEQQEELKTTGEANVGIKRAALKPTDGEQHSHKHRKGNYNETGSNLHSTMEKEELGHDVIKRGQLEEKKYHNETSPLNTLQKACGMARVERRTSRSPNNVAWTGDLSEFALGSSVEPLSFLETQDWERTTSRDFWNTPLKRTRAAEREEEVWQDEAVQTEAHRRCSISVSNADTEEILEDGMLISHGIDDTPSNRNKLRKKGKLKDMTFEMPLLYDGIILPSSTSSPRFTASPCITSCTPTTFANNSTTLPLSPRFIAPHSSNLPPLPTSCPPPPLPPSSPPPPLPPSSPPPPLPPDSPAPPLPHNSPAPPLPHNSPAPPLPHSSPAPPLPHSSPAPPLPHSSPAPPLPHSSPAPPLPHSSPAPPLPHSSLAPPLPHSSLAPPLPHSSPAPPLPHSSPAPPLPHNSPAVNFPPNSPAQPFISTSLRHHLPCIPQNRPSPSLPLLHTNPALRPCSIPQNVYSPVTATGPTMGMQQPWGMYNVPSVPLQHSTHPNFAGDSAYPGMFTPHSPVSGLWQSARNSYWPSTSPSTSWLAPDTGVQQPNRFVVPQQATWFPGPFQ</sequence>
<dbReference type="Pfam" id="PF24630">
    <property type="entry name" value="PIN_TASOR"/>
    <property type="match status" value="1"/>
</dbReference>
<organism evidence="4 5">
    <name type="scientific">Eptatretus burgeri</name>
    <name type="common">Inshore hagfish</name>
    <dbReference type="NCBI Taxonomy" id="7764"/>
    <lineage>
        <taxon>Eukaryota</taxon>
        <taxon>Metazoa</taxon>
        <taxon>Chordata</taxon>
        <taxon>Craniata</taxon>
        <taxon>Vertebrata</taxon>
        <taxon>Cyclostomata</taxon>
        <taxon>Myxini</taxon>
        <taxon>Myxiniformes</taxon>
        <taxon>Myxinidae</taxon>
        <taxon>Eptatretinae</taxon>
        <taxon>Eptatretus</taxon>
    </lineage>
</organism>
<dbReference type="InterPro" id="IPR046432">
    <property type="entry name" value="TASOR"/>
</dbReference>
<dbReference type="InterPro" id="IPR056243">
    <property type="entry name" value="TASOR_ab_dom"/>
</dbReference>
<dbReference type="InterPro" id="IPR056242">
    <property type="entry name" value="PIN_TASOR"/>
</dbReference>
<dbReference type="PRINTS" id="PR01217">
    <property type="entry name" value="PRICHEXTENSN"/>
</dbReference>
<feature type="compositionally biased region" description="Low complexity" evidence="1">
    <location>
        <begin position="1250"/>
        <end position="1263"/>
    </location>
</feature>